<keyword evidence="9" id="KW-1185">Reference proteome</keyword>
<evidence type="ECO:0000313" key="8">
    <source>
        <dbReference type="EMBL" id="WPH04432.1"/>
    </source>
</evidence>
<dbReference type="PROSITE" id="PS00678">
    <property type="entry name" value="WD_REPEATS_1"/>
    <property type="match status" value="2"/>
</dbReference>
<evidence type="ECO:0000256" key="5">
    <source>
        <dbReference type="ARBA" id="ARBA00038749"/>
    </source>
</evidence>
<dbReference type="Pfam" id="PF00400">
    <property type="entry name" value="WD40"/>
    <property type="match status" value="2"/>
</dbReference>
<dbReference type="EMBL" id="CP138592">
    <property type="protein sequence ID" value="WPH04432.1"/>
    <property type="molecule type" value="Genomic_DNA"/>
</dbReference>
<feature type="repeat" description="WD" evidence="7">
    <location>
        <begin position="26"/>
        <end position="67"/>
    </location>
</feature>
<dbReference type="Proteomes" id="UP001303373">
    <property type="component" value="Chromosome 13"/>
</dbReference>
<sequence length="397" mass="43854">MSLSPSQPTPHNIHQFHPPPQPTYILRGHTAQIHSISFFRRNHRLISGDADGWIIIWNVSIKRPVAVWRAHGAAVLGVGTWGEERILTHGRDNKLLVWLLRETDEAGLSRVLPIEDAVSERKKPWLLHSLDVNALNFCSFAIYPRRTGILEESSSNPQTQTENLTIAVPGYDDGYINLTHLPSETRKATIPSPQGLKTGLLMAVDLHASTETDSITVLAGYESGHVCIWKQTAPSTYQPIYLHQTHQQPVLSLCVAPTLGCFFTSSADALLARHALGAEQSSPDVVQTRHAGQQALRVRGDERIFATAGWDGRARVYAAKSMKELAVLKWHKEGCYALAFGDVIDSDENSTQPNTAGTGDVVKRELTVSQRRVAMTAKTHWLAAGSKDGKVSLWDIY</sequence>
<comment type="similarity">
    <text evidence="4">Belongs to the WD repeat ASA1 family.</text>
</comment>
<evidence type="ECO:0000256" key="1">
    <source>
        <dbReference type="ARBA" id="ARBA00022574"/>
    </source>
</evidence>
<organism evidence="8 9">
    <name type="scientific">Acrodontium crateriforme</name>
    <dbReference type="NCBI Taxonomy" id="150365"/>
    <lineage>
        <taxon>Eukaryota</taxon>
        <taxon>Fungi</taxon>
        <taxon>Dikarya</taxon>
        <taxon>Ascomycota</taxon>
        <taxon>Pezizomycotina</taxon>
        <taxon>Dothideomycetes</taxon>
        <taxon>Dothideomycetidae</taxon>
        <taxon>Mycosphaerellales</taxon>
        <taxon>Teratosphaeriaceae</taxon>
        <taxon>Acrodontium</taxon>
    </lineage>
</organism>
<dbReference type="SUPFAM" id="SSF50978">
    <property type="entry name" value="WD40 repeat-like"/>
    <property type="match status" value="1"/>
</dbReference>
<keyword evidence="1 7" id="KW-0853">WD repeat</keyword>
<dbReference type="PROSITE" id="PS50082">
    <property type="entry name" value="WD_REPEATS_2"/>
    <property type="match status" value="2"/>
</dbReference>
<accession>A0AAQ3MBA9</accession>
<name>A0AAQ3MBA9_9PEZI</name>
<gene>
    <name evidence="8" type="ORF">R9X50_00732300</name>
</gene>
<dbReference type="PANTHER" id="PTHR19854">
    <property type="entry name" value="TRANSDUCIN BETA-LIKE 3"/>
    <property type="match status" value="1"/>
</dbReference>
<keyword evidence="2" id="KW-0677">Repeat</keyword>
<proteinExistence type="inferred from homology"/>
<evidence type="ECO:0000256" key="4">
    <source>
        <dbReference type="ARBA" id="ARBA00037931"/>
    </source>
</evidence>
<comment type="subunit">
    <text evidence="5">Component of the ASTRA chromatin remodeling machinery complex.</text>
</comment>
<dbReference type="Gene3D" id="2.130.10.10">
    <property type="entry name" value="YVTN repeat-like/Quinoprotein amine dehydrogenase"/>
    <property type="match status" value="2"/>
</dbReference>
<evidence type="ECO:0000256" key="2">
    <source>
        <dbReference type="ARBA" id="ARBA00022737"/>
    </source>
</evidence>
<dbReference type="AlphaFoldDB" id="A0AAQ3MBA9"/>
<dbReference type="InterPro" id="IPR001680">
    <property type="entry name" value="WD40_rpt"/>
</dbReference>
<evidence type="ECO:0000256" key="3">
    <source>
        <dbReference type="ARBA" id="ARBA00037338"/>
    </source>
</evidence>
<dbReference type="PROSITE" id="PS50294">
    <property type="entry name" value="WD_REPEATS_REGION"/>
    <property type="match status" value="1"/>
</dbReference>
<evidence type="ECO:0000313" key="9">
    <source>
        <dbReference type="Proteomes" id="UP001303373"/>
    </source>
</evidence>
<dbReference type="InterPro" id="IPR019775">
    <property type="entry name" value="WD40_repeat_CS"/>
</dbReference>
<reference evidence="8 9" key="1">
    <citation type="submission" date="2023-11" db="EMBL/GenBank/DDBJ databases">
        <title>An acidophilic fungus is an integral part of prey digestion in a carnivorous sundew plant.</title>
        <authorList>
            <person name="Tsai I.J."/>
        </authorList>
    </citation>
    <scope>NUCLEOTIDE SEQUENCE [LARGE SCALE GENOMIC DNA]</scope>
    <source>
        <strain evidence="8">169a</strain>
    </source>
</reference>
<dbReference type="SMART" id="SM00320">
    <property type="entry name" value="WD40"/>
    <property type="match status" value="5"/>
</dbReference>
<evidence type="ECO:0000256" key="6">
    <source>
        <dbReference type="ARBA" id="ARBA00040563"/>
    </source>
</evidence>
<protein>
    <recommendedName>
        <fullName evidence="6">ASTRA-associated protein 1</fullName>
    </recommendedName>
</protein>
<dbReference type="PANTHER" id="PTHR19854:SF1">
    <property type="entry name" value="GUANINE NUCLEOTIDE-BINDING PROTEIN SUBUNIT BETA-LIKE PROTEIN 1"/>
    <property type="match status" value="1"/>
</dbReference>
<comment type="function">
    <text evidence="3">Component of the ASTRA complex involved in chromatin remodeling.</text>
</comment>
<dbReference type="InterPro" id="IPR015943">
    <property type="entry name" value="WD40/YVTN_repeat-like_dom_sf"/>
</dbReference>
<dbReference type="InterPro" id="IPR036322">
    <property type="entry name" value="WD40_repeat_dom_sf"/>
</dbReference>
<feature type="repeat" description="WD" evidence="7">
    <location>
        <begin position="382"/>
        <end position="397"/>
    </location>
</feature>
<evidence type="ECO:0000256" key="7">
    <source>
        <dbReference type="PROSITE-ProRule" id="PRU00221"/>
    </source>
</evidence>